<organism evidence="2 3">
    <name type="scientific">Helicobacter fennelliae</name>
    <dbReference type="NCBI Taxonomy" id="215"/>
    <lineage>
        <taxon>Bacteria</taxon>
        <taxon>Pseudomonadati</taxon>
        <taxon>Campylobacterota</taxon>
        <taxon>Epsilonproteobacteria</taxon>
        <taxon>Campylobacterales</taxon>
        <taxon>Helicobacteraceae</taxon>
        <taxon>Helicobacter</taxon>
    </lineage>
</organism>
<keyword evidence="1" id="KW-0812">Transmembrane</keyword>
<dbReference type="RefSeq" id="WP_023949291.1">
    <property type="nucleotide sequence ID" value="NZ_JAERIV010000016.1"/>
</dbReference>
<reference evidence="2 3" key="1">
    <citation type="submission" date="2018-06" db="EMBL/GenBank/DDBJ databases">
        <authorList>
            <consortium name="Pathogen Informatics"/>
            <person name="Doyle S."/>
        </authorList>
    </citation>
    <scope>NUCLEOTIDE SEQUENCE [LARGE SCALE GENOMIC DNA]</scope>
    <source>
        <strain evidence="2 3">NCTC13102</strain>
    </source>
</reference>
<evidence type="ECO:0000313" key="2">
    <source>
        <dbReference type="EMBL" id="SQB99658.1"/>
    </source>
</evidence>
<accession>A0A2X3B2Y8</accession>
<keyword evidence="1" id="KW-1133">Transmembrane helix</keyword>
<evidence type="ECO:0000256" key="1">
    <source>
        <dbReference type="SAM" id="Phobius"/>
    </source>
</evidence>
<sequence>MKQHIINLKNNLKNINKFGGLSARFCVYLGFVYGVFVSATKHTKIFAKHHIPQILIACSFIVGLISVFVFGYKVGTESSLAQSHIKHSFAFMQAMPRDMIQSQATQYLQQRQTQKTPQDLQEILPLAPQTPTNKAESKPIMPAFNQDESIISGNLTYHNALSIARNNLNNGDFNRARIWIYRAYQIESTKEVWDLFLRSYQEDSHTKNEQKLQATKLYHQAKRYYGF</sequence>
<dbReference type="AlphaFoldDB" id="A0A2X3B2Y8"/>
<feature type="transmembrane region" description="Helical" evidence="1">
    <location>
        <begin position="51"/>
        <end position="72"/>
    </location>
</feature>
<evidence type="ECO:0000313" key="3">
    <source>
        <dbReference type="Proteomes" id="UP000250166"/>
    </source>
</evidence>
<dbReference type="EMBL" id="UAWL01000006">
    <property type="protein sequence ID" value="SQB99658.1"/>
    <property type="molecule type" value="Genomic_DNA"/>
</dbReference>
<proteinExistence type="predicted"/>
<name>A0A2X3B2Y8_9HELI</name>
<dbReference type="Proteomes" id="UP000250166">
    <property type="component" value="Unassembled WGS sequence"/>
</dbReference>
<keyword evidence="1" id="KW-0472">Membrane</keyword>
<protein>
    <submittedName>
        <fullName evidence="2">Uncharacterized protein</fullName>
    </submittedName>
</protein>
<gene>
    <name evidence="2" type="ORF">NCTC13102_01983</name>
</gene>
<feature type="transmembrane region" description="Helical" evidence="1">
    <location>
        <begin position="21"/>
        <end position="39"/>
    </location>
</feature>